<sequence length="357" mass="38298">MNAGTAHLPHTLRSQGRFCAGSGSPMYGELFDLVAGDVEAGGVFATILSGHEDVPARQAVPLRLLGGLHRLVLDGRAPELRRWYPSTGGTWDAANAWPEIVRTAARHRDPLRAALGQPPQTNEVGRSAALIGGLLRLDRGSGWPIRLFEIGSSAGLNLRADHYQYRYKSGRGQGRWGPADSPVTIDDAWRGALPPGGPVRIVERSGFDIAPIDVTAAGGEMRVLSYVWPDQAARLERLRGAIAVARDVPAKLERRTAAEAVAGLTLAEGALTVLWHSITWQYLSESERAAVRDGVEALGARAGARSPFAHLTLEPWRAASPGPGGPIEFAVRARSWPGGELRVLGLCHPHGPPVNWR</sequence>
<name>A0ABD6NXA5_9MYCO</name>
<dbReference type="RefSeq" id="WP_068212018.1">
    <property type="nucleotide sequence ID" value="NZ_LZIT01000217.1"/>
</dbReference>
<evidence type="ECO:0000313" key="1">
    <source>
        <dbReference type="EMBL" id="OBG34271.1"/>
    </source>
</evidence>
<dbReference type="InterPro" id="IPR011200">
    <property type="entry name" value="UCP012608"/>
</dbReference>
<evidence type="ECO:0000313" key="2">
    <source>
        <dbReference type="Proteomes" id="UP000092086"/>
    </source>
</evidence>
<dbReference type="Pfam" id="PF10094">
    <property type="entry name" value="DUF2332"/>
    <property type="match status" value="1"/>
</dbReference>
<gene>
    <name evidence="1" type="ORF">A5672_23205</name>
</gene>
<dbReference type="Proteomes" id="UP000092086">
    <property type="component" value="Unassembled WGS sequence"/>
</dbReference>
<proteinExistence type="predicted"/>
<dbReference type="PIRSF" id="PIRSF012608">
    <property type="entry name" value="UCP012608"/>
    <property type="match status" value="1"/>
</dbReference>
<accession>A0ABD6NXA5</accession>
<protein>
    <recommendedName>
        <fullName evidence="3">DUF2332 domain-containing protein</fullName>
    </recommendedName>
</protein>
<organism evidence="1 2">
    <name type="scientific">Mycobacterium alsense</name>
    <dbReference type="NCBI Taxonomy" id="324058"/>
    <lineage>
        <taxon>Bacteria</taxon>
        <taxon>Bacillati</taxon>
        <taxon>Actinomycetota</taxon>
        <taxon>Actinomycetes</taxon>
        <taxon>Mycobacteriales</taxon>
        <taxon>Mycobacteriaceae</taxon>
        <taxon>Mycobacterium</taxon>
    </lineage>
</organism>
<comment type="caution">
    <text evidence="1">The sequence shown here is derived from an EMBL/GenBank/DDBJ whole genome shotgun (WGS) entry which is preliminary data.</text>
</comment>
<evidence type="ECO:0008006" key="3">
    <source>
        <dbReference type="Google" id="ProtNLM"/>
    </source>
</evidence>
<dbReference type="AlphaFoldDB" id="A0ABD6NXA5"/>
<reference evidence="1 2" key="1">
    <citation type="submission" date="2016-06" db="EMBL/GenBank/DDBJ databases">
        <authorList>
            <person name="Sutton G."/>
            <person name="Brinkac L."/>
            <person name="Sanka R."/>
            <person name="Adams M."/>
            <person name="Lau E."/>
            <person name="Sam S."/>
            <person name="Sreng N."/>
            <person name="Him V."/>
            <person name="Kerleguer A."/>
            <person name="Cheng S."/>
        </authorList>
    </citation>
    <scope>NUCLEOTIDE SEQUENCE [LARGE SCALE GENOMIC DNA]</scope>
    <source>
        <strain evidence="1 2">E2978</strain>
    </source>
</reference>
<dbReference type="EMBL" id="LZIT01000217">
    <property type="protein sequence ID" value="OBG34271.1"/>
    <property type="molecule type" value="Genomic_DNA"/>
</dbReference>